<protein>
    <recommendedName>
        <fullName evidence="4">Chemokine interleukin-8-like domain-containing protein</fullName>
    </recommendedName>
</protein>
<accession>A0A3Q3JVK4</accession>
<sequence>MKFALYLLINIVGCELHFFGQKNFDSDFFPLLSLFLVNESKNQCLCQRVRANLIGKSPVKDIQIYPATIFCDRVEIVVTTSNNFRYCLNPSLDKVKRLLNKIIKKGNTTNTAIPRKLTTSPGSTNAARA</sequence>
<proteinExistence type="inferred from homology"/>
<dbReference type="GO" id="GO:0006955">
    <property type="term" value="P:immune response"/>
    <property type="evidence" value="ECO:0007669"/>
    <property type="project" value="InterPro"/>
</dbReference>
<dbReference type="InterPro" id="IPR001089">
    <property type="entry name" value="Chemokine_CXC"/>
</dbReference>
<dbReference type="InterPro" id="IPR036048">
    <property type="entry name" value="Interleukin_8-like_sf"/>
</dbReference>
<dbReference type="SMART" id="SM00199">
    <property type="entry name" value="SCY"/>
    <property type="match status" value="1"/>
</dbReference>
<dbReference type="PRINTS" id="PR00437">
    <property type="entry name" value="SMALLCYTKCXC"/>
</dbReference>
<feature type="domain" description="Chemokine interleukin-8-like" evidence="4">
    <location>
        <begin position="41"/>
        <end position="102"/>
    </location>
</feature>
<reference evidence="5" key="1">
    <citation type="submission" date="2025-08" db="UniProtKB">
        <authorList>
            <consortium name="Ensembl"/>
        </authorList>
    </citation>
    <scope>IDENTIFICATION</scope>
</reference>
<evidence type="ECO:0000313" key="6">
    <source>
        <dbReference type="Proteomes" id="UP000261600"/>
    </source>
</evidence>
<feature type="signal peptide" evidence="3">
    <location>
        <begin position="1"/>
        <end position="16"/>
    </location>
</feature>
<dbReference type="PRINTS" id="PR00436">
    <property type="entry name" value="INTERLEUKIN8"/>
</dbReference>
<dbReference type="Ensembl" id="ENSMALT00000021052.1">
    <property type="protein sequence ID" value="ENSMALP00000020650.1"/>
    <property type="gene ID" value="ENSMALG00000014436.1"/>
</dbReference>
<evidence type="ECO:0000256" key="1">
    <source>
        <dbReference type="ARBA" id="ARBA00010665"/>
    </source>
</evidence>
<evidence type="ECO:0000259" key="4">
    <source>
        <dbReference type="SMART" id="SM00199"/>
    </source>
</evidence>
<dbReference type="GO" id="GO:0008009">
    <property type="term" value="F:chemokine activity"/>
    <property type="evidence" value="ECO:0007669"/>
    <property type="project" value="InterPro"/>
</dbReference>
<reference evidence="5" key="2">
    <citation type="submission" date="2025-09" db="UniProtKB">
        <authorList>
            <consortium name="Ensembl"/>
        </authorList>
    </citation>
    <scope>IDENTIFICATION</scope>
</reference>
<dbReference type="Proteomes" id="UP000261600">
    <property type="component" value="Unplaced"/>
</dbReference>
<organism evidence="5 6">
    <name type="scientific">Monopterus albus</name>
    <name type="common">Swamp eel</name>
    <dbReference type="NCBI Taxonomy" id="43700"/>
    <lineage>
        <taxon>Eukaryota</taxon>
        <taxon>Metazoa</taxon>
        <taxon>Chordata</taxon>
        <taxon>Craniata</taxon>
        <taxon>Vertebrata</taxon>
        <taxon>Euteleostomi</taxon>
        <taxon>Actinopterygii</taxon>
        <taxon>Neopterygii</taxon>
        <taxon>Teleostei</taxon>
        <taxon>Neoteleostei</taxon>
        <taxon>Acanthomorphata</taxon>
        <taxon>Anabantaria</taxon>
        <taxon>Synbranchiformes</taxon>
        <taxon>Synbranchidae</taxon>
        <taxon>Monopterus</taxon>
    </lineage>
</organism>
<evidence type="ECO:0000256" key="2">
    <source>
        <dbReference type="ARBA" id="ARBA00022514"/>
    </source>
</evidence>
<keyword evidence="6" id="KW-1185">Reference proteome</keyword>
<dbReference type="GO" id="GO:0006952">
    <property type="term" value="P:defense response"/>
    <property type="evidence" value="ECO:0007669"/>
    <property type="project" value="InterPro"/>
</dbReference>
<dbReference type="SUPFAM" id="SSF54117">
    <property type="entry name" value="Interleukin 8-like chemokines"/>
    <property type="match status" value="1"/>
</dbReference>
<feature type="chain" id="PRO_5018690462" description="Chemokine interleukin-8-like domain-containing protein" evidence="3">
    <location>
        <begin position="17"/>
        <end position="129"/>
    </location>
</feature>
<keyword evidence="3" id="KW-0732">Signal</keyword>
<dbReference type="InterPro" id="IPR033899">
    <property type="entry name" value="CXC_Chemokine_domain"/>
</dbReference>
<dbReference type="Gene3D" id="2.40.50.40">
    <property type="match status" value="1"/>
</dbReference>
<keyword evidence="2" id="KW-0202">Cytokine</keyword>
<dbReference type="InterPro" id="IPR001811">
    <property type="entry name" value="Chemokine_IL8-like_dom"/>
</dbReference>
<comment type="similarity">
    <text evidence="1">Belongs to the intercrine alpha (chemokine CxC) family.</text>
</comment>
<dbReference type="Pfam" id="PF00048">
    <property type="entry name" value="IL8"/>
    <property type="match status" value="1"/>
</dbReference>
<dbReference type="AlphaFoldDB" id="A0A3Q3JVK4"/>
<evidence type="ECO:0000313" key="5">
    <source>
        <dbReference type="Ensembl" id="ENSMALP00000020650.1"/>
    </source>
</evidence>
<dbReference type="CDD" id="cd00273">
    <property type="entry name" value="Chemokine_CXC"/>
    <property type="match status" value="1"/>
</dbReference>
<dbReference type="GO" id="GO:0005615">
    <property type="term" value="C:extracellular space"/>
    <property type="evidence" value="ECO:0007669"/>
    <property type="project" value="UniProtKB-KW"/>
</dbReference>
<name>A0A3Q3JVK4_MONAL</name>
<evidence type="ECO:0000256" key="3">
    <source>
        <dbReference type="SAM" id="SignalP"/>
    </source>
</evidence>